<reference evidence="2" key="1">
    <citation type="submission" date="2021-06" db="EMBL/GenBank/DDBJ databases">
        <authorList>
            <person name="Kallberg Y."/>
            <person name="Tangrot J."/>
            <person name="Rosling A."/>
        </authorList>
    </citation>
    <scope>NUCLEOTIDE SEQUENCE</scope>
    <source>
        <strain evidence="2">FL966</strain>
    </source>
</reference>
<keyword evidence="3" id="KW-1185">Reference proteome</keyword>
<feature type="region of interest" description="Disordered" evidence="1">
    <location>
        <begin position="163"/>
        <end position="196"/>
    </location>
</feature>
<dbReference type="AlphaFoldDB" id="A0A9N9P4X7"/>
<evidence type="ECO:0000256" key="1">
    <source>
        <dbReference type="SAM" id="MobiDB-lite"/>
    </source>
</evidence>
<protein>
    <submittedName>
        <fullName evidence="2">19508_t:CDS:1</fullName>
    </submittedName>
</protein>
<feature type="region of interest" description="Disordered" evidence="1">
    <location>
        <begin position="227"/>
        <end position="264"/>
    </location>
</feature>
<feature type="compositionally biased region" description="Acidic residues" evidence="1">
    <location>
        <begin position="252"/>
        <end position="264"/>
    </location>
</feature>
<dbReference type="EMBL" id="CAJVQA010027248">
    <property type="protein sequence ID" value="CAG8791345.1"/>
    <property type="molecule type" value="Genomic_DNA"/>
</dbReference>
<proteinExistence type="predicted"/>
<gene>
    <name evidence="2" type="ORF">CPELLU_LOCUS17028</name>
</gene>
<name>A0A9N9P4X7_9GLOM</name>
<organism evidence="2 3">
    <name type="scientific">Cetraspora pellucida</name>
    <dbReference type="NCBI Taxonomy" id="1433469"/>
    <lineage>
        <taxon>Eukaryota</taxon>
        <taxon>Fungi</taxon>
        <taxon>Fungi incertae sedis</taxon>
        <taxon>Mucoromycota</taxon>
        <taxon>Glomeromycotina</taxon>
        <taxon>Glomeromycetes</taxon>
        <taxon>Diversisporales</taxon>
        <taxon>Gigasporaceae</taxon>
        <taxon>Cetraspora</taxon>
    </lineage>
</organism>
<evidence type="ECO:0000313" key="3">
    <source>
        <dbReference type="Proteomes" id="UP000789759"/>
    </source>
</evidence>
<dbReference type="OrthoDB" id="2405194at2759"/>
<comment type="caution">
    <text evidence="2">The sequence shown here is derived from an EMBL/GenBank/DDBJ whole genome shotgun (WGS) entry which is preliminary data.</text>
</comment>
<evidence type="ECO:0000313" key="2">
    <source>
        <dbReference type="EMBL" id="CAG8791345.1"/>
    </source>
</evidence>
<accession>A0A9N9P4X7</accession>
<feature type="region of interest" description="Disordered" evidence="1">
    <location>
        <begin position="1"/>
        <end position="20"/>
    </location>
</feature>
<sequence>MSDYMHDDDALSSTDRGSPRDVELSIGITVKYLHNSLTGNMLGHLWTKHRIDKDYSERIDTKLRKAIDYLALMLLLEYECCDQLDDEYLKLINLTTNEWQLLDDLILLLKPFYEATTVFFGSTYSTLNLIYPTIKLLIKKFMPSDGQTKEDYTDLLFESREQTNNQSQLIDEENSDEDSDESDIDESNTYKQYKDPQFKDRHSVVSPVNTKELYYVVKVTIQVSKNDELAKSSNMSTSKPTVTSDLMADLYGNEESDEIIEESE</sequence>
<feature type="compositionally biased region" description="Acidic residues" evidence="1">
    <location>
        <begin position="170"/>
        <end position="186"/>
    </location>
</feature>
<feature type="compositionally biased region" description="Polar residues" evidence="1">
    <location>
        <begin position="231"/>
        <end position="244"/>
    </location>
</feature>
<feature type="non-terminal residue" evidence="2">
    <location>
        <position position="1"/>
    </location>
</feature>
<dbReference type="Proteomes" id="UP000789759">
    <property type="component" value="Unassembled WGS sequence"/>
</dbReference>